<keyword evidence="1 4" id="KW-0489">Methyltransferase</keyword>
<dbReference type="InterPro" id="IPR030391">
    <property type="entry name" value="MeTrfase_TrmA_CS"/>
</dbReference>
<evidence type="ECO:0000256" key="1">
    <source>
        <dbReference type="ARBA" id="ARBA00022603"/>
    </source>
</evidence>
<dbReference type="SUPFAM" id="SSF50249">
    <property type="entry name" value="Nucleic acid-binding proteins"/>
    <property type="match status" value="1"/>
</dbReference>
<dbReference type="PANTHER" id="PTHR11061">
    <property type="entry name" value="RNA M5U METHYLTRANSFERASE"/>
    <property type="match status" value="1"/>
</dbReference>
<reference evidence="7" key="1">
    <citation type="submission" date="2023-07" db="EMBL/GenBank/DDBJ databases">
        <title>30 novel species of actinomycetes from the DSMZ collection.</title>
        <authorList>
            <person name="Nouioui I."/>
        </authorList>
    </citation>
    <scope>NUCLEOTIDE SEQUENCE [LARGE SCALE GENOMIC DNA]</scope>
    <source>
        <strain evidence="7">DSM 45834</strain>
    </source>
</reference>
<evidence type="ECO:0000256" key="2">
    <source>
        <dbReference type="ARBA" id="ARBA00022679"/>
    </source>
</evidence>
<dbReference type="Proteomes" id="UP001183202">
    <property type="component" value="Unassembled WGS sequence"/>
</dbReference>
<dbReference type="GO" id="GO:0008168">
    <property type="term" value="F:methyltransferase activity"/>
    <property type="evidence" value="ECO:0007669"/>
    <property type="project" value="UniProtKB-KW"/>
</dbReference>
<keyword evidence="3 4" id="KW-0949">S-adenosyl-L-methionine</keyword>
<keyword evidence="2 4" id="KW-0808">Transferase</keyword>
<dbReference type="InterPro" id="IPR010280">
    <property type="entry name" value="U5_MeTrfase_fam"/>
</dbReference>
<sequence length="407" mass="43177">MTTTVPTEVLDWTDRVLDLHVGAVAHGGHCVARVPAGDGRERVVFVRHALPGERVRAVVTDDSGGAFCRADAITVLDPAPGRVEPPCPWARAGGCGGCDWQHADAPTQRALKTAVLREQLTRLAGVDRDVTVEELPRQDESSGLLGWRHRVRLAVDGEGRAGLRAHRSHDVLPIADCPLVPPGELPPVLEQRFPPGGEVEVALDADGIRHLHVVGATDSGPAVVHRAAGREWPLSAGTFWQVHPELAATLATVIGEWAQAPAGGLAWDLYGGVGLFAAVLAEQVGPEGEVRVVESAPQAVADGRAALADLAQVRWTVGRVEHELAALPGTPDVVVADPPRRGLGRATVAALCDREPARIVHVACDPAALARDVALFDAQGYELAALRAFDAFPMTHHMECVALFRRP</sequence>
<dbReference type="Pfam" id="PF05958">
    <property type="entry name" value="tRNA_U5-meth_tr"/>
    <property type="match status" value="1"/>
</dbReference>
<comment type="caution">
    <text evidence="6">The sequence shown here is derived from an EMBL/GenBank/DDBJ whole genome shotgun (WGS) entry which is preliminary data.</text>
</comment>
<dbReference type="SUPFAM" id="SSF53335">
    <property type="entry name" value="S-adenosyl-L-methionine-dependent methyltransferases"/>
    <property type="match status" value="1"/>
</dbReference>
<dbReference type="InterPro" id="IPR012340">
    <property type="entry name" value="NA-bd_OB-fold"/>
</dbReference>
<proteinExistence type="inferred from homology"/>
<dbReference type="Gene3D" id="3.40.50.150">
    <property type="entry name" value="Vaccinia Virus protein VP39"/>
    <property type="match status" value="2"/>
</dbReference>
<evidence type="ECO:0000313" key="6">
    <source>
        <dbReference type="EMBL" id="MDT0350084.1"/>
    </source>
</evidence>
<feature type="binding site" evidence="4">
    <location>
        <position position="270"/>
    </location>
    <ligand>
        <name>S-adenosyl-L-methionine</name>
        <dbReference type="ChEBI" id="CHEBI:59789"/>
    </ligand>
</feature>
<feature type="binding site" evidence="4">
    <location>
        <position position="241"/>
    </location>
    <ligand>
        <name>S-adenosyl-L-methionine</name>
        <dbReference type="ChEBI" id="CHEBI:59789"/>
    </ligand>
</feature>
<evidence type="ECO:0000256" key="3">
    <source>
        <dbReference type="ARBA" id="ARBA00022691"/>
    </source>
</evidence>
<dbReference type="PROSITE" id="PS01231">
    <property type="entry name" value="TRMA_2"/>
    <property type="match status" value="1"/>
</dbReference>
<feature type="binding site" evidence="4">
    <location>
        <position position="337"/>
    </location>
    <ligand>
        <name>S-adenosyl-L-methionine</name>
        <dbReference type="ChEBI" id="CHEBI:59789"/>
    </ligand>
</feature>
<dbReference type="EMBL" id="JAVREJ010000006">
    <property type="protein sequence ID" value="MDT0350084.1"/>
    <property type="molecule type" value="Genomic_DNA"/>
</dbReference>
<feature type="domain" description="TRAM" evidence="5">
    <location>
        <begin position="16"/>
        <end position="63"/>
    </location>
</feature>
<feature type="active site" description="Nucleophile" evidence="4">
    <location>
        <position position="364"/>
    </location>
</feature>
<name>A0ABU2N9X6_9PSEU</name>
<dbReference type="RefSeq" id="WP_311556110.1">
    <property type="nucleotide sequence ID" value="NZ_JAVREJ010000006.1"/>
</dbReference>
<dbReference type="Pfam" id="PF01938">
    <property type="entry name" value="TRAM"/>
    <property type="match status" value="1"/>
</dbReference>
<dbReference type="CDD" id="cd02440">
    <property type="entry name" value="AdoMet_MTases"/>
    <property type="match status" value="1"/>
</dbReference>
<dbReference type="PROSITE" id="PS51687">
    <property type="entry name" value="SAM_MT_RNA_M5U"/>
    <property type="match status" value="1"/>
</dbReference>
<dbReference type="GO" id="GO:0032259">
    <property type="term" value="P:methylation"/>
    <property type="evidence" value="ECO:0007669"/>
    <property type="project" value="UniProtKB-KW"/>
</dbReference>
<feature type="binding site" evidence="4">
    <location>
        <position position="294"/>
    </location>
    <ligand>
        <name>S-adenosyl-L-methionine</name>
        <dbReference type="ChEBI" id="CHEBI:59789"/>
    </ligand>
</feature>
<accession>A0ABU2N9X6</accession>
<dbReference type="Gene3D" id="2.40.50.140">
    <property type="entry name" value="Nucleic acid-binding proteins"/>
    <property type="match status" value="1"/>
</dbReference>
<dbReference type="InterPro" id="IPR029063">
    <property type="entry name" value="SAM-dependent_MTases_sf"/>
</dbReference>
<dbReference type="Gene3D" id="2.40.50.1070">
    <property type="match status" value="1"/>
</dbReference>
<dbReference type="PANTHER" id="PTHR11061:SF30">
    <property type="entry name" value="TRNA (URACIL(54)-C(5))-METHYLTRANSFERASE"/>
    <property type="match status" value="1"/>
</dbReference>
<evidence type="ECO:0000256" key="4">
    <source>
        <dbReference type="PROSITE-ProRule" id="PRU01024"/>
    </source>
</evidence>
<keyword evidence="7" id="KW-1185">Reference proteome</keyword>
<organism evidence="6 7">
    <name type="scientific">Pseudonocardia charpentierae</name>
    <dbReference type="NCBI Taxonomy" id="3075545"/>
    <lineage>
        <taxon>Bacteria</taxon>
        <taxon>Bacillati</taxon>
        <taxon>Actinomycetota</taxon>
        <taxon>Actinomycetes</taxon>
        <taxon>Pseudonocardiales</taxon>
        <taxon>Pseudonocardiaceae</taxon>
        <taxon>Pseudonocardia</taxon>
    </lineage>
</organism>
<comment type="similarity">
    <text evidence="4">Belongs to the class I-like SAM-binding methyltransferase superfamily. RNA M5U methyltransferase family.</text>
</comment>
<protein>
    <submittedName>
        <fullName evidence="6">Class I SAM-dependent RNA methyltransferase</fullName>
    </submittedName>
</protein>
<evidence type="ECO:0000259" key="5">
    <source>
        <dbReference type="Pfam" id="PF01938"/>
    </source>
</evidence>
<dbReference type="InterPro" id="IPR002792">
    <property type="entry name" value="TRAM_dom"/>
</dbReference>
<gene>
    <name evidence="6" type="ORF">RM445_11170</name>
</gene>
<evidence type="ECO:0000313" key="7">
    <source>
        <dbReference type="Proteomes" id="UP001183202"/>
    </source>
</evidence>